<evidence type="ECO:0000259" key="5">
    <source>
        <dbReference type="Pfam" id="PF06094"/>
    </source>
</evidence>
<dbReference type="InterPro" id="IPR036568">
    <property type="entry name" value="GGCT-like_sf"/>
</dbReference>
<dbReference type="InterPro" id="IPR045038">
    <property type="entry name" value="AIG2-like"/>
</dbReference>
<dbReference type="PANTHER" id="PTHR31544:SF2">
    <property type="entry name" value="AIG2-LIKE PROTEIN D"/>
    <property type="match status" value="1"/>
</dbReference>
<name>A0A835Y0R4_9CHLO</name>
<dbReference type="EMBL" id="JAEHOE010000036">
    <property type="protein sequence ID" value="KAG2493650.1"/>
    <property type="molecule type" value="Genomic_DNA"/>
</dbReference>
<reference evidence="6" key="1">
    <citation type="journal article" date="2020" name="bioRxiv">
        <title>Comparative genomics of Chlamydomonas.</title>
        <authorList>
            <person name="Craig R.J."/>
            <person name="Hasan A.R."/>
            <person name="Ness R.W."/>
            <person name="Keightley P.D."/>
        </authorList>
    </citation>
    <scope>NUCLEOTIDE SEQUENCE</scope>
    <source>
        <strain evidence="6">CCAP 11/70</strain>
    </source>
</reference>
<dbReference type="InterPro" id="IPR013024">
    <property type="entry name" value="GGCT-like"/>
</dbReference>
<comment type="function">
    <text evidence="1">Putative gamma-glutamylcyclotransferase.</text>
</comment>
<evidence type="ECO:0000256" key="3">
    <source>
        <dbReference type="ARBA" id="ARBA00022679"/>
    </source>
</evidence>
<keyword evidence="7" id="KW-1185">Reference proteome</keyword>
<dbReference type="AlphaFoldDB" id="A0A835Y0R4"/>
<dbReference type="Pfam" id="PF06094">
    <property type="entry name" value="GGACT"/>
    <property type="match status" value="1"/>
</dbReference>
<dbReference type="GO" id="GO:0016740">
    <property type="term" value="F:transferase activity"/>
    <property type="evidence" value="ECO:0007669"/>
    <property type="project" value="UniProtKB-KW"/>
</dbReference>
<evidence type="ECO:0000256" key="1">
    <source>
        <dbReference type="ARBA" id="ARBA00002782"/>
    </source>
</evidence>
<dbReference type="PANTHER" id="PTHR31544">
    <property type="entry name" value="AIG2-LIKE PROTEIN D"/>
    <property type="match status" value="1"/>
</dbReference>
<evidence type="ECO:0000256" key="4">
    <source>
        <dbReference type="ARBA" id="ARBA00030602"/>
    </source>
</evidence>
<dbReference type="SUPFAM" id="SSF110857">
    <property type="entry name" value="Gamma-glutamyl cyclotransferase-like"/>
    <property type="match status" value="1"/>
</dbReference>
<feature type="domain" description="Gamma-glutamylcyclotransferase AIG2-like" evidence="5">
    <location>
        <begin position="2"/>
        <end position="59"/>
    </location>
</feature>
<evidence type="ECO:0000313" key="6">
    <source>
        <dbReference type="EMBL" id="KAG2493650.1"/>
    </source>
</evidence>
<dbReference type="Proteomes" id="UP000612055">
    <property type="component" value="Unassembled WGS sequence"/>
</dbReference>
<proteinExistence type="inferred from homology"/>
<comment type="caution">
    <text evidence="6">The sequence shown here is derived from an EMBL/GenBank/DDBJ whole genome shotgun (WGS) entry which is preliminary data.</text>
</comment>
<evidence type="ECO:0000256" key="2">
    <source>
        <dbReference type="ARBA" id="ARBA00008861"/>
    </source>
</evidence>
<comment type="similarity">
    <text evidence="2">Belongs to the gamma-glutamylcyclotransferase family.</text>
</comment>
<gene>
    <name evidence="6" type="ORF">HYH03_008167</name>
</gene>
<organism evidence="6 7">
    <name type="scientific">Edaphochlamys debaryana</name>
    <dbReference type="NCBI Taxonomy" id="47281"/>
    <lineage>
        <taxon>Eukaryota</taxon>
        <taxon>Viridiplantae</taxon>
        <taxon>Chlorophyta</taxon>
        <taxon>core chlorophytes</taxon>
        <taxon>Chlorophyceae</taxon>
        <taxon>CS clade</taxon>
        <taxon>Chlamydomonadales</taxon>
        <taxon>Chlamydomonadales incertae sedis</taxon>
        <taxon>Edaphochlamys</taxon>
    </lineage>
</organism>
<dbReference type="OrthoDB" id="1044435at2759"/>
<protein>
    <recommendedName>
        <fullName evidence="4">Putative gamma-glutamylcyclotransferase</fullName>
    </recommendedName>
</protein>
<dbReference type="InterPro" id="IPR009288">
    <property type="entry name" value="AIG2-like_dom"/>
</dbReference>
<dbReference type="CDD" id="cd06661">
    <property type="entry name" value="GGCT_like"/>
    <property type="match status" value="1"/>
</dbReference>
<keyword evidence="3" id="KW-0808">Transferase</keyword>
<evidence type="ECO:0000313" key="7">
    <source>
        <dbReference type="Proteomes" id="UP000612055"/>
    </source>
</evidence>
<sequence>MELSDKELHILDVYESEEYYRASVKPVLEDGSEVEADVYVWKEEFSHALGSEPWSYDEWRSKHLGAWVSKLSPHGAHPDGDLK</sequence>
<accession>A0A835Y0R4</accession>
<dbReference type="Gene3D" id="3.10.490.10">
    <property type="entry name" value="Gamma-glutamyl cyclotransferase-like"/>
    <property type="match status" value="1"/>
</dbReference>